<dbReference type="AlphaFoldDB" id="A0AAD6VQC2"/>
<reference evidence="2" key="1">
    <citation type="submission" date="2023-03" db="EMBL/GenBank/DDBJ databases">
        <title>Massive genome expansion in bonnet fungi (Mycena s.s.) driven by repeated elements and novel gene families across ecological guilds.</title>
        <authorList>
            <consortium name="Lawrence Berkeley National Laboratory"/>
            <person name="Harder C.B."/>
            <person name="Miyauchi S."/>
            <person name="Viragh M."/>
            <person name="Kuo A."/>
            <person name="Thoen E."/>
            <person name="Andreopoulos B."/>
            <person name="Lu D."/>
            <person name="Skrede I."/>
            <person name="Drula E."/>
            <person name="Henrissat B."/>
            <person name="Morin E."/>
            <person name="Kohler A."/>
            <person name="Barry K."/>
            <person name="LaButti K."/>
            <person name="Morin E."/>
            <person name="Salamov A."/>
            <person name="Lipzen A."/>
            <person name="Mereny Z."/>
            <person name="Hegedus B."/>
            <person name="Baldrian P."/>
            <person name="Stursova M."/>
            <person name="Weitz H."/>
            <person name="Taylor A."/>
            <person name="Grigoriev I.V."/>
            <person name="Nagy L.G."/>
            <person name="Martin F."/>
            <person name="Kauserud H."/>
        </authorList>
    </citation>
    <scope>NUCLEOTIDE SEQUENCE</scope>
    <source>
        <strain evidence="2">9144</strain>
    </source>
</reference>
<comment type="caution">
    <text evidence="2">The sequence shown here is derived from an EMBL/GenBank/DDBJ whole genome shotgun (WGS) entry which is preliminary data.</text>
</comment>
<evidence type="ECO:0000313" key="3">
    <source>
        <dbReference type="Proteomes" id="UP001219525"/>
    </source>
</evidence>
<protein>
    <submittedName>
        <fullName evidence="2">Uncharacterized protein</fullName>
    </submittedName>
</protein>
<dbReference type="EMBL" id="JARJCW010000010">
    <property type="protein sequence ID" value="KAJ7219931.1"/>
    <property type="molecule type" value="Genomic_DNA"/>
</dbReference>
<sequence length="231" mass="26217">MSREYEVCTPPFHPSPGSEHANHEVEGIVYFLVYQGLVPEANRATERLTNGTRETASAQIVADRDSVEILHRWAHVLAAWRRFCVQHHVHRWQHAGVPLELVLMPETLTPASSPEPTPPSSPDSMSWALLSREPSPQRSPPSSQWLEEELARPTPQQSSPPPANRMVWAIAGEPHIYETRASLAERFIAMQGRHLTIYGSRNRRKLTAWMTGKPYIRRLEDPPSSDEDERA</sequence>
<feature type="compositionally biased region" description="Low complexity" evidence="1">
    <location>
        <begin position="122"/>
        <end position="144"/>
    </location>
</feature>
<feature type="region of interest" description="Disordered" evidence="1">
    <location>
        <begin position="108"/>
        <end position="164"/>
    </location>
</feature>
<dbReference type="Proteomes" id="UP001219525">
    <property type="component" value="Unassembled WGS sequence"/>
</dbReference>
<keyword evidence="3" id="KW-1185">Reference proteome</keyword>
<evidence type="ECO:0000313" key="2">
    <source>
        <dbReference type="EMBL" id="KAJ7219931.1"/>
    </source>
</evidence>
<accession>A0AAD6VQC2</accession>
<organism evidence="2 3">
    <name type="scientific">Mycena pura</name>
    <dbReference type="NCBI Taxonomy" id="153505"/>
    <lineage>
        <taxon>Eukaryota</taxon>
        <taxon>Fungi</taxon>
        <taxon>Dikarya</taxon>
        <taxon>Basidiomycota</taxon>
        <taxon>Agaricomycotina</taxon>
        <taxon>Agaricomycetes</taxon>
        <taxon>Agaricomycetidae</taxon>
        <taxon>Agaricales</taxon>
        <taxon>Marasmiineae</taxon>
        <taxon>Mycenaceae</taxon>
        <taxon>Mycena</taxon>
    </lineage>
</organism>
<proteinExistence type="predicted"/>
<gene>
    <name evidence="2" type="ORF">GGX14DRAFT_389349</name>
</gene>
<name>A0AAD6VQC2_9AGAR</name>
<evidence type="ECO:0000256" key="1">
    <source>
        <dbReference type="SAM" id="MobiDB-lite"/>
    </source>
</evidence>